<sequence length="171" mass="18982">MSKSTSPRKPHPIATDSELNGSMEIILLTSDDDGEGDMFFDARSAFSVTLASDGGDKVQPLLDQLEAVSLHDCMQYVVSMSTNTHVMADWSEAAHIIDNNASAQAHAIVKHKRKRIRGPKVYVVFMGIPPGICTTWAECQRHMKGISQMLYKTYRGREAAERAYSYALDWG</sequence>
<dbReference type="AlphaFoldDB" id="A0A2H3AQ68"/>
<dbReference type="InterPro" id="IPR009027">
    <property type="entry name" value="Ribosomal_bL9/RNase_H1_N"/>
</dbReference>
<proteinExistence type="predicted"/>
<evidence type="ECO:0000259" key="1">
    <source>
        <dbReference type="Pfam" id="PF01693"/>
    </source>
</evidence>
<dbReference type="EMBL" id="KZ293480">
    <property type="protein sequence ID" value="PBK60935.1"/>
    <property type="molecule type" value="Genomic_DNA"/>
</dbReference>
<dbReference type="Gene3D" id="3.40.970.10">
    <property type="entry name" value="Ribonuclease H1, N-terminal domain"/>
    <property type="match status" value="1"/>
</dbReference>
<evidence type="ECO:0000313" key="3">
    <source>
        <dbReference type="Proteomes" id="UP000218334"/>
    </source>
</evidence>
<dbReference type="InterPro" id="IPR011320">
    <property type="entry name" value="RNase_H1_N"/>
</dbReference>
<reference evidence="3" key="1">
    <citation type="journal article" date="2017" name="Nat. Ecol. Evol.">
        <title>Genome expansion and lineage-specific genetic innovations in the forest pathogenic fungi Armillaria.</title>
        <authorList>
            <person name="Sipos G."/>
            <person name="Prasanna A.N."/>
            <person name="Walter M.C."/>
            <person name="O'Connor E."/>
            <person name="Balint B."/>
            <person name="Krizsan K."/>
            <person name="Kiss B."/>
            <person name="Hess J."/>
            <person name="Varga T."/>
            <person name="Slot J."/>
            <person name="Riley R."/>
            <person name="Boka B."/>
            <person name="Rigling D."/>
            <person name="Barry K."/>
            <person name="Lee J."/>
            <person name="Mihaltcheva S."/>
            <person name="LaButti K."/>
            <person name="Lipzen A."/>
            <person name="Waldron R."/>
            <person name="Moloney N.M."/>
            <person name="Sperisen C."/>
            <person name="Kredics L."/>
            <person name="Vagvoelgyi C."/>
            <person name="Patrignani A."/>
            <person name="Fitzpatrick D."/>
            <person name="Nagy I."/>
            <person name="Doyle S."/>
            <person name="Anderson J.B."/>
            <person name="Grigoriev I.V."/>
            <person name="Gueldener U."/>
            <person name="Muensterkoetter M."/>
            <person name="Nagy L.G."/>
        </authorList>
    </citation>
    <scope>NUCLEOTIDE SEQUENCE [LARGE SCALE GENOMIC DNA]</scope>
    <source>
        <strain evidence="3">28-4</strain>
    </source>
</reference>
<evidence type="ECO:0000313" key="2">
    <source>
        <dbReference type="EMBL" id="PBK60935.1"/>
    </source>
</evidence>
<accession>A0A2H3AQ68</accession>
<dbReference type="Pfam" id="PF01693">
    <property type="entry name" value="Cauli_VI"/>
    <property type="match status" value="1"/>
</dbReference>
<dbReference type="InterPro" id="IPR037056">
    <property type="entry name" value="RNase_H1_N_sf"/>
</dbReference>
<keyword evidence="3" id="KW-1185">Reference proteome</keyword>
<protein>
    <recommendedName>
        <fullName evidence="1">Ribonuclease H1 N-terminal domain-containing protein</fullName>
    </recommendedName>
</protein>
<dbReference type="Proteomes" id="UP000218334">
    <property type="component" value="Unassembled WGS sequence"/>
</dbReference>
<dbReference type="SUPFAM" id="SSF55658">
    <property type="entry name" value="L9 N-domain-like"/>
    <property type="match status" value="1"/>
</dbReference>
<gene>
    <name evidence="2" type="ORF">ARMSODRAFT_1026023</name>
</gene>
<feature type="domain" description="Ribonuclease H1 N-terminal" evidence="1">
    <location>
        <begin position="120"/>
        <end position="162"/>
    </location>
</feature>
<name>A0A2H3AQ68_9AGAR</name>
<organism evidence="2 3">
    <name type="scientific">Armillaria solidipes</name>
    <dbReference type="NCBI Taxonomy" id="1076256"/>
    <lineage>
        <taxon>Eukaryota</taxon>
        <taxon>Fungi</taxon>
        <taxon>Dikarya</taxon>
        <taxon>Basidiomycota</taxon>
        <taxon>Agaricomycotina</taxon>
        <taxon>Agaricomycetes</taxon>
        <taxon>Agaricomycetidae</taxon>
        <taxon>Agaricales</taxon>
        <taxon>Marasmiineae</taxon>
        <taxon>Physalacriaceae</taxon>
        <taxon>Armillaria</taxon>
    </lineage>
</organism>